<feature type="transmembrane region" description="Helical" evidence="2">
    <location>
        <begin position="279"/>
        <end position="295"/>
    </location>
</feature>
<dbReference type="RefSeq" id="WP_153344892.1">
    <property type="nucleotide sequence ID" value="NZ_WEGI01000009.1"/>
</dbReference>
<sequence length="474" mass="48757">MRAVRDVLDTITVWSAAAVAGLTLTIPLKSAWMAHDRPLQVNLMLFDVPRATAAGSFAAVIAAAVTVTLGNTAGRIGAIVAALVLVVDRLLLRTAGSEVLSTLNYLDSFFGGLLLGAVGAVAWRRRRTAAAYLFGGLLGAELGDLAESPADKGGMSPSDLVVLQAPSVFAVAAVAVLLVVSIAIHRHGTESISSPLGLIPMGPILAAGIAIPGVLWTSEWLVRSGDRVPVTVTAVVLVVLAAVVAAVVLPGREGIPLLLAVAFSAAGSTLILVPRPDRALPVPIAALALGLYAGYRRPSPGVAVVLVIALALAGSAAPIAEPRGFLLPVLGCGAATFVVGYCFASATPLYPTSIVLALSVLVVPSAGMAMRGRDFGRLAYSPYWYRSTDVSHQSAPGLVAAGVAAGCGLGVALIDRWRAPGSLATVRHRHSRQHIRRGNDEQSFGKYRRTGVLPSNFGLGDPPSDPLGDTSREG</sequence>
<protein>
    <submittedName>
        <fullName evidence="3">Uncharacterized protein</fullName>
    </submittedName>
</protein>
<keyword evidence="2" id="KW-0812">Transmembrane</keyword>
<feature type="region of interest" description="Disordered" evidence="1">
    <location>
        <begin position="453"/>
        <end position="474"/>
    </location>
</feature>
<feature type="transmembrane region" description="Helical" evidence="2">
    <location>
        <begin position="255"/>
        <end position="273"/>
    </location>
</feature>
<evidence type="ECO:0000256" key="1">
    <source>
        <dbReference type="SAM" id="MobiDB-lite"/>
    </source>
</evidence>
<evidence type="ECO:0000313" key="4">
    <source>
        <dbReference type="Proteomes" id="UP000431401"/>
    </source>
</evidence>
<accession>A0A7K0DT14</accession>
<dbReference type="OrthoDB" id="4570277at2"/>
<feature type="transmembrane region" description="Helical" evidence="2">
    <location>
        <begin position="390"/>
        <end position="414"/>
    </location>
</feature>
<feature type="transmembrane region" description="Helical" evidence="2">
    <location>
        <begin position="325"/>
        <end position="344"/>
    </location>
</feature>
<proteinExistence type="predicted"/>
<keyword evidence="2" id="KW-1133">Transmembrane helix</keyword>
<dbReference type="EMBL" id="WEGI01000009">
    <property type="protein sequence ID" value="MQY28718.1"/>
    <property type="molecule type" value="Genomic_DNA"/>
</dbReference>
<feature type="transmembrane region" description="Helical" evidence="2">
    <location>
        <begin position="48"/>
        <end position="69"/>
    </location>
</feature>
<evidence type="ECO:0000313" key="3">
    <source>
        <dbReference type="EMBL" id="MQY28718.1"/>
    </source>
</evidence>
<feature type="transmembrane region" description="Helical" evidence="2">
    <location>
        <begin position="130"/>
        <end position="146"/>
    </location>
</feature>
<feature type="transmembrane region" description="Helical" evidence="2">
    <location>
        <begin position="166"/>
        <end position="184"/>
    </location>
</feature>
<keyword evidence="2" id="KW-0472">Membrane</keyword>
<feature type="transmembrane region" description="Helical" evidence="2">
    <location>
        <begin position="76"/>
        <end position="92"/>
    </location>
</feature>
<feature type="transmembrane region" description="Helical" evidence="2">
    <location>
        <begin position="7"/>
        <end position="28"/>
    </location>
</feature>
<dbReference type="AlphaFoldDB" id="A0A7K0DT14"/>
<organism evidence="3 4">
    <name type="scientific">Nocardia aurantia</name>
    <dbReference type="NCBI Taxonomy" id="2585199"/>
    <lineage>
        <taxon>Bacteria</taxon>
        <taxon>Bacillati</taxon>
        <taxon>Actinomycetota</taxon>
        <taxon>Actinomycetes</taxon>
        <taxon>Mycobacteriales</taxon>
        <taxon>Nocardiaceae</taxon>
        <taxon>Nocardia</taxon>
    </lineage>
</organism>
<feature type="transmembrane region" description="Helical" evidence="2">
    <location>
        <begin position="349"/>
        <end position="370"/>
    </location>
</feature>
<reference evidence="3 4" key="1">
    <citation type="submission" date="2019-10" db="EMBL/GenBank/DDBJ databases">
        <title>Nocardia macrotermitis sp. nov. and Nocardia aurantia sp. nov., isolated from the gut of fungus growing-termite Macrotermes natalensis.</title>
        <authorList>
            <person name="Benndorf R."/>
            <person name="Schwitalla J."/>
            <person name="Martin K."/>
            <person name="De Beer W."/>
            <person name="Kaster A.-K."/>
            <person name="Vollmers J."/>
            <person name="Poulsen M."/>
            <person name="Beemelmanns C."/>
        </authorList>
    </citation>
    <scope>NUCLEOTIDE SEQUENCE [LARGE SCALE GENOMIC DNA]</scope>
    <source>
        <strain evidence="3 4">RB56</strain>
    </source>
</reference>
<feature type="transmembrane region" description="Helical" evidence="2">
    <location>
        <begin position="196"/>
        <end position="216"/>
    </location>
</feature>
<dbReference type="Proteomes" id="UP000431401">
    <property type="component" value="Unassembled WGS sequence"/>
</dbReference>
<comment type="caution">
    <text evidence="3">The sequence shown here is derived from an EMBL/GenBank/DDBJ whole genome shotgun (WGS) entry which is preliminary data.</text>
</comment>
<feature type="transmembrane region" description="Helical" evidence="2">
    <location>
        <begin position="302"/>
        <end position="319"/>
    </location>
</feature>
<feature type="transmembrane region" description="Helical" evidence="2">
    <location>
        <begin position="104"/>
        <end position="123"/>
    </location>
</feature>
<name>A0A7K0DT14_9NOCA</name>
<keyword evidence="4" id="KW-1185">Reference proteome</keyword>
<feature type="transmembrane region" description="Helical" evidence="2">
    <location>
        <begin position="228"/>
        <end position="248"/>
    </location>
</feature>
<gene>
    <name evidence="3" type="ORF">NRB56_43020</name>
</gene>
<evidence type="ECO:0000256" key="2">
    <source>
        <dbReference type="SAM" id="Phobius"/>
    </source>
</evidence>